<reference evidence="1" key="1">
    <citation type="submission" date="2019-11" db="EMBL/GenBank/DDBJ databases">
        <authorList>
            <person name="Feng L."/>
        </authorList>
    </citation>
    <scope>NUCLEOTIDE SEQUENCE</scope>
    <source>
        <strain evidence="1">AcaccaeLFYP115</strain>
    </source>
</reference>
<dbReference type="RefSeq" id="WP_006568009.1">
    <property type="nucleotide sequence ID" value="NZ_BAABZP010000001.1"/>
</dbReference>
<evidence type="ECO:0000313" key="1">
    <source>
        <dbReference type="EMBL" id="VYT15401.1"/>
    </source>
</evidence>
<protein>
    <recommendedName>
        <fullName evidence="2">DUF1062 domain-containing protein</fullName>
    </recommendedName>
</protein>
<name>A0A6N2UG72_9FIRM</name>
<proteinExistence type="predicted"/>
<organism evidence="1">
    <name type="scientific">Anaerostipes caccae</name>
    <dbReference type="NCBI Taxonomy" id="105841"/>
    <lineage>
        <taxon>Bacteria</taxon>
        <taxon>Bacillati</taxon>
        <taxon>Bacillota</taxon>
        <taxon>Clostridia</taxon>
        <taxon>Lachnospirales</taxon>
        <taxon>Lachnospiraceae</taxon>
        <taxon>Anaerostipes</taxon>
    </lineage>
</organism>
<evidence type="ECO:0008006" key="2">
    <source>
        <dbReference type="Google" id="ProtNLM"/>
    </source>
</evidence>
<sequence>MKNKFLRTVVWEVQYLTPPPAVRYCKKCGRQKEFVSSGQFRVNAQRKYLDVWLIYKCSGCEATWNLTVLSRIHPKAVSRELLDKFHGNDQILAHKYAMNTDLLKRNGCKIGPYDYKITGCAAFDGPVRLHIRSNDASDVKVSAILREKLQLSRKEFEDMLSDGRIQSESEKDLTKCRLGKEILLVIS</sequence>
<dbReference type="InterPro" id="IPR009412">
    <property type="entry name" value="DUF1062"/>
</dbReference>
<gene>
    <name evidence="1" type="ORF">ACLFYP115_01817</name>
</gene>
<dbReference type="AlphaFoldDB" id="A0A6N2UG72"/>
<accession>A0A6N2UG72</accession>
<dbReference type="Pfam" id="PF06353">
    <property type="entry name" value="DUF1062"/>
    <property type="match status" value="1"/>
</dbReference>
<dbReference type="EMBL" id="CACRSQ010000005">
    <property type="protein sequence ID" value="VYT15401.1"/>
    <property type="molecule type" value="Genomic_DNA"/>
</dbReference>